<accession>F0XEX6</accession>
<evidence type="ECO:0000259" key="1">
    <source>
        <dbReference type="Pfam" id="PF01425"/>
    </source>
</evidence>
<feature type="domain" description="Amidase" evidence="1">
    <location>
        <begin position="102"/>
        <end position="522"/>
    </location>
</feature>
<dbReference type="EMBL" id="GL629765">
    <property type="protein sequence ID" value="EFX04756.1"/>
    <property type="molecule type" value="Genomic_DNA"/>
</dbReference>
<organism evidence="3">
    <name type="scientific">Grosmannia clavigera (strain kw1407 / UAMH 11150)</name>
    <name type="common">Blue stain fungus</name>
    <name type="synonym">Graphiocladiella clavigera</name>
    <dbReference type="NCBI Taxonomy" id="655863"/>
    <lineage>
        <taxon>Eukaryota</taxon>
        <taxon>Fungi</taxon>
        <taxon>Dikarya</taxon>
        <taxon>Ascomycota</taxon>
        <taxon>Pezizomycotina</taxon>
        <taxon>Sordariomycetes</taxon>
        <taxon>Sordariomycetidae</taxon>
        <taxon>Ophiostomatales</taxon>
        <taxon>Ophiostomataceae</taxon>
        <taxon>Leptographium</taxon>
    </lineage>
</organism>
<dbReference type="RefSeq" id="XP_014174238.1">
    <property type="nucleotide sequence ID" value="XM_014318763.1"/>
</dbReference>
<dbReference type="STRING" id="655863.F0XEX6"/>
<dbReference type="InterPro" id="IPR036928">
    <property type="entry name" value="AS_sf"/>
</dbReference>
<dbReference type="eggNOG" id="KOG1211">
    <property type="taxonomic scope" value="Eukaryota"/>
</dbReference>
<dbReference type="Gene3D" id="3.90.1300.10">
    <property type="entry name" value="Amidase signature (AS) domain"/>
    <property type="match status" value="1"/>
</dbReference>
<dbReference type="InParanoid" id="F0XEX6"/>
<dbReference type="InterPro" id="IPR000120">
    <property type="entry name" value="Amidase"/>
</dbReference>
<dbReference type="HOGENOM" id="CLU_009600_18_1_1"/>
<dbReference type="AlphaFoldDB" id="F0XEX6"/>
<dbReference type="InterPro" id="IPR023631">
    <property type="entry name" value="Amidase_dom"/>
</dbReference>
<proteinExistence type="predicted"/>
<reference evidence="2 3" key="1">
    <citation type="journal article" date="2011" name="Proc. Natl. Acad. Sci. U.S.A.">
        <title>Genome and transcriptome analyses of the mountain pine beetle-fungal symbiont Grosmannia clavigera, a lodgepole pine pathogen.</title>
        <authorList>
            <person name="DiGuistini S."/>
            <person name="Wang Y."/>
            <person name="Liao N.Y."/>
            <person name="Taylor G."/>
            <person name="Tanguay P."/>
            <person name="Feau N."/>
            <person name="Henrissat B."/>
            <person name="Chan S.K."/>
            <person name="Hesse-Orce U."/>
            <person name="Alamouti S.M."/>
            <person name="Tsui C.K.M."/>
            <person name="Docking R.T."/>
            <person name="Levasseur A."/>
            <person name="Haridas S."/>
            <person name="Robertson G."/>
            <person name="Birol I."/>
            <person name="Holt R.A."/>
            <person name="Marra M.A."/>
            <person name="Hamelin R.C."/>
            <person name="Hirst M."/>
            <person name="Jones S.J.M."/>
            <person name="Bohlmann J."/>
            <person name="Breuil C."/>
        </authorList>
    </citation>
    <scope>NUCLEOTIDE SEQUENCE [LARGE SCALE GENOMIC DNA]</scope>
    <source>
        <strain evidence="3">kw1407 / UAMH 11150</strain>
    </source>
</reference>
<dbReference type="OrthoDB" id="654211at2759"/>
<dbReference type="Proteomes" id="UP000007796">
    <property type="component" value="Unassembled WGS sequence"/>
</dbReference>
<dbReference type="PANTHER" id="PTHR11895">
    <property type="entry name" value="TRANSAMIDASE"/>
    <property type="match status" value="1"/>
</dbReference>
<keyword evidence="3" id="KW-1185">Reference proteome</keyword>
<dbReference type="PANTHER" id="PTHR11895:SF170">
    <property type="entry name" value="AMIDASE"/>
    <property type="match status" value="1"/>
</dbReference>
<dbReference type="GO" id="GO:0003824">
    <property type="term" value="F:catalytic activity"/>
    <property type="evidence" value="ECO:0007669"/>
    <property type="project" value="InterPro"/>
</dbReference>
<dbReference type="Pfam" id="PF01425">
    <property type="entry name" value="Amidase"/>
    <property type="match status" value="1"/>
</dbReference>
<evidence type="ECO:0000313" key="3">
    <source>
        <dbReference type="Proteomes" id="UP000007796"/>
    </source>
</evidence>
<dbReference type="SUPFAM" id="SSF75304">
    <property type="entry name" value="Amidase signature (AS) enzymes"/>
    <property type="match status" value="1"/>
</dbReference>
<gene>
    <name evidence="2" type="ORF">CMQ_1684</name>
</gene>
<sequence length="539" mass="57657">MSVFFKDISPNNPVRSGDVERLLAPLGLMIPEDESAEYCTLLAAVHDCAERISALPDYQPAPDLERYPRENVRVPLPDEQEHGHAWAHRFLIRGRREASESSVRKPALAGWRVCVKDCIAVAGVPQFYGTDAFGPWTPSTDATVVQRVLEAGGDIHGTATCEHFCNSTSSFTSAQGTVENPHQIGYSSGGSTSGGAALVAGGQMDLALGTDQGGSIRVPAALCGCVGLKPTHGLVPFSGITSGDPVDDHAGPISRTVLETAVCLDVLAGYDGLDDRALGAQVHGSYGFADTLLRTTAASAGRLDGFRIGRLVEGYDIDIVQPGVRQRFLDATAQLTALGAVVEDVSVPLHRLGPAVWTLQQRMSGAAGLLGRAYGRRGLHLTEFEQARLPWTDLSFGRLFPSTKNTLINGLYLADNFPGLYAKTMNVARQIGDVYADQLRSFDVIVMPTTPAVAPRHGHRRSVLSCFEPSIGLTTNTAVFNVTGQPALTIPIGWAEAVDNAAVQLPVGVQIVGGLWQEHKILAVGHAWEKSLDWREQGR</sequence>
<name>F0XEX6_GROCL</name>
<protein>
    <submittedName>
        <fullName evidence="2">Amidase</fullName>
    </submittedName>
</protein>
<dbReference type="GeneID" id="25974589"/>
<evidence type="ECO:0000313" key="2">
    <source>
        <dbReference type="EMBL" id="EFX04756.1"/>
    </source>
</evidence>